<keyword evidence="6" id="KW-1185">Reference proteome</keyword>
<dbReference type="EMBL" id="NHZQ01000087">
    <property type="protein sequence ID" value="PSK53881.1"/>
    <property type="molecule type" value="Genomic_DNA"/>
</dbReference>
<dbReference type="GO" id="GO:0006542">
    <property type="term" value="P:glutamine biosynthetic process"/>
    <property type="evidence" value="ECO:0007669"/>
    <property type="project" value="InterPro"/>
</dbReference>
<dbReference type="Pfam" id="PF00120">
    <property type="entry name" value="Gln-synt_C"/>
    <property type="match status" value="2"/>
</dbReference>
<dbReference type="PROSITE" id="PS51987">
    <property type="entry name" value="GS_CATALYTIC"/>
    <property type="match status" value="1"/>
</dbReference>
<evidence type="ECO:0000313" key="6">
    <source>
        <dbReference type="Proteomes" id="UP000243723"/>
    </source>
</evidence>
<sequence length="955" mass="106795">MNLISEHALEELRGVIETFPIIDNHAHNLLRADKQDSYPLLSCVTEATGDALQDTPRSLAHLRAVKQLRELYGCDSSATWSDLLRKRAELLSADTDDLNRRCLAGTHTILIDDGIDREHTVHSYRWHDQFTTGKNKRIVRIETLAADIMKMMYEEGDMPLSGLEHIDSSEIWPVFLQAFENAIADEVKDENVAGFKSVVCYRTGLDVMVADEITTTAAGQESFRKYLRSCSRGHYRIHHKGLNDCLVISACKLIAASHKQTGISKPFQFHTGLGDNDISLLRSNPAHMQPLIAAFPTVIFVLLHSSYPYTREAGYLATVYKNAYLDLGEIFPMVSIEGQVSAIKQSMELTPFSKLLWSTDGHHHPETYWLANKQFRHVLFRVFKDLLAEQVIDLDDAIQAIKDILFENSNRIYNLKIVLGEEQDEGKKPLAIMPSVSTAETRTAQVASKETRPLYNHRILQSFLKTPYGQSTTYFIVEWVDYMGTMRSRSMPVSSFRRLVHTRQRLGITRGNLHTLQDDTITPPTNAIGQLYVEPDLSTIRPIHWKDLYGSAAVFATFHNLGGAPLAECPRSILTSLSSRLASHHNLFILVGFELEVTFLRLPSSDASSETIPFAPIESFAAHAWGTLTPFQAQSTWPLITKIVNELSSLGYRIDHFHSESGQGQYEFALAPLPLVQAVDNLYLIRQAIQLKAHRYGLRATFHPMPIEGVGSGLHAHLSLNPISPIPATKPREASDIPNVPPPTTAAAETEIAPSDPAAPAAATTTVPIPKHPESPFWASVLSSLRAICAFTLPAQESYKRVIDDAWTGGSWVAWGTENREVPLRRVMSSSSGDERFEIRCMDGMGNAYFALAAIVGAGLGGLDLWERGEERGLRRDCDVNPSKMTDAQGEEYEITEKLPQSVEEALVALEGSETLKNAIGKDVVRDYILMKRAEQEKLNQMEEGKRREWLIQRY</sequence>
<comment type="caution">
    <text evidence="5">The sequence shown here is derived from an EMBL/GenBank/DDBJ whole genome shotgun (WGS) entry which is preliminary data.</text>
</comment>
<dbReference type="PANTHER" id="PTHR43383">
    <property type="entry name" value="NODULIN 6"/>
    <property type="match status" value="1"/>
</dbReference>
<dbReference type="Proteomes" id="UP000243723">
    <property type="component" value="Unassembled WGS sequence"/>
</dbReference>
<dbReference type="InterPro" id="IPR014746">
    <property type="entry name" value="Gln_synth/guanido_kin_cat_dom"/>
</dbReference>
<dbReference type="Gene3D" id="3.30.590.10">
    <property type="entry name" value="Glutamine synthetase/guanido kinase, catalytic domain"/>
    <property type="match status" value="1"/>
</dbReference>
<dbReference type="SMART" id="SM01230">
    <property type="entry name" value="Gln-synt_C"/>
    <property type="match status" value="1"/>
</dbReference>
<dbReference type="InterPro" id="IPR008146">
    <property type="entry name" value="Gln_synth_cat_dom"/>
</dbReference>
<dbReference type="Gene3D" id="3.20.20.140">
    <property type="entry name" value="Metal-dependent hydrolases"/>
    <property type="match status" value="1"/>
</dbReference>
<dbReference type="STRING" id="40998.A0A2P8A082"/>
<evidence type="ECO:0000313" key="5">
    <source>
        <dbReference type="EMBL" id="PSK53881.1"/>
    </source>
</evidence>
<dbReference type="InterPro" id="IPR032466">
    <property type="entry name" value="Metal_Hydrolase"/>
</dbReference>
<proteinExistence type="inferred from homology"/>
<dbReference type="OrthoDB" id="3364440at2759"/>
<reference evidence="5 6" key="1">
    <citation type="submission" date="2017-05" db="EMBL/GenBank/DDBJ databases">
        <title>Draft genome sequence of Elsinoe australis.</title>
        <authorList>
            <person name="Cheng Q."/>
        </authorList>
    </citation>
    <scope>NUCLEOTIDE SEQUENCE [LARGE SCALE GENOMIC DNA]</scope>
    <source>
        <strain evidence="5 6">NL1</strain>
    </source>
</reference>
<dbReference type="SUPFAM" id="SSF51556">
    <property type="entry name" value="Metallo-dependent hydrolases"/>
    <property type="match status" value="1"/>
</dbReference>
<evidence type="ECO:0000259" key="4">
    <source>
        <dbReference type="PROSITE" id="PS51987"/>
    </source>
</evidence>
<feature type="domain" description="GS catalytic" evidence="4">
    <location>
        <begin position="570"/>
        <end position="955"/>
    </location>
</feature>
<dbReference type="GO" id="GO:0004356">
    <property type="term" value="F:glutamine synthetase activity"/>
    <property type="evidence" value="ECO:0007669"/>
    <property type="project" value="InterPro"/>
</dbReference>
<name>A0A2P8A082_9PEZI</name>
<gene>
    <name evidence="5" type="ORF">B9Z65_7687</name>
</gene>
<dbReference type="InterPro" id="IPR006680">
    <property type="entry name" value="Amidohydro-rel"/>
</dbReference>
<accession>A0A2P8A082</accession>
<dbReference type="AlphaFoldDB" id="A0A2P8A082"/>
<dbReference type="InterPro" id="IPR036651">
    <property type="entry name" value="Gln_synt_N_sf"/>
</dbReference>
<comment type="similarity">
    <text evidence="2 3">Belongs to the glutamine synthetase family.</text>
</comment>
<dbReference type="Gene3D" id="3.10.20.70">
    <property type="entry name" value="Glutamine synthetase, N-terminal domain"/>
    <property type="match status" value="1"/>
</dbReference>
<dbReference type="PANTHER" id="PTHR43383:SF2">
    <property type="entry name" value="AMIDOHYDROLASE 2 FAMILY PROTEIN"/>
    <property type="match status" value="1"/>
</dbReference>
<evidence type="ECO:0000256" key="1">
    <source>
        <dbReference type="ARBA" id="ARBA00021364"/>
    </source>
</evidence>
<organism evidence="5 6">
    <name type="scientific">Elsinoe australis</name>
    <dbReference type="NCBI Taxonomy" id="40998"/>
    <lineage>
        <taxon>Eukaryota</taxon>
        <taxon>Fungi</taxon>
        <taxon>Dikarya</taxon>
        <taxon>Ascomycota</taxon>
        <taxon>Pezizomycotina</taxon>
        <taxon>Dothideomycetes</taxon>
        <taxon>Dothideomycetidae</taxon>
        <taxon>Myriangiales</taxon>
        <taxon>Elsinoaceae</taxon>
        <taxon>Elsinoe</taxon>
    </lineage>
</organism>
<dbReference type="Pfam" id="PF04909">
    <property type="entry name" value="Amidohydro_2"/>
    <property type="match status" value="1"/>
</dbReference>
<evidence type="ECO:0000256" key="3">
    <source>
        <dbReference type="RuleBase" id="RU000384"/>
    </source>
</evidence>
<dbReference type="GO" id="GO:0016787">
    <property type="term" value="F:hydrolase activity"/>
    <property type="evidence" value="ECO:0007669"/>
    <property type="project" value="InterPro"/>
</dbReference>
<evidence type="ECO:0000256" key="2">
    <source>
        <dbReference type="PROSITE-ProRule" id="PRU01331"/>
    </source>
</evidence>
<dbReference type="SUPFAM" id="SSF55931">
    <property type="entry name" value="Glutamine synthetase/guanido kinase"/>
    <property type="match status" value="1"/>
</dbReference>
<protein>
    <recommendedName>
        <fullName evidence="1">Glutamine synthetase</fullName>
    </recommendedName>
</protein>